<protein>
    <recommendedName>
        <fullName evidence="2">Macro domain-containing protein</fullName>
    </recommendedName>
</protein>
<organism evidence="1">
    <name type="scientific">marine sediment metagenome</name>
    <dbReference type="NCBI Taxonomy" id="412755"/>
    <lineage>
        <taxon>unclassified sequences</taxon>
        <taxon>metagenomes</taxon>
        <taxon>ecological metagenomes</taxon>
    </lineage>
</organism>
<dbReference type="InterPro" id="IPR043472">
    <property type="entry name" value="Macro_dom-like"/>
</dbReference>
<comment type="caution">
    <text evidence="1">The sequence shown here is derived from an EMBL/GenBank/DDBJ whole genome shotgun (WGS) entry which is preliminary data.</text>
</comment>
<dbReference type="Gene3D" id="3.40.220.10">
    <property type="entry name" value="Leucine Aminopeptidase, subunit E, domain 1"/>
    <property type="match status" value="1"/>
</dbReference>
<evidence type="ECO:0000313" key="1">
    <source>
        <dbReference type="EMBL" id="KKN54350.1"/>
    </source>
</evidence>
<sequence>MAIVKENLWNEVDHPSLYVVTTNAFIKKNGDLVMGAGAAQQAVNGLPTIARECAKVITHGETYGFRIVRRPTDTHRGFGIFQVKRFWMEDADTKLIEISAGSLIAYAINHSGVSIRMNYPGIGNGKLSKEEVAPLIDELANYVTICYY</sequence>
<accession>A0A0F9RCU5</accession>
<proteinExistence type="predicted"/>
<dbReference type="EMBL" id="LAZR01000932">
    <property type="protein sequence ID" value="KKN54350.1"/>
    <property type="molecule type" value="Genomic_DNA"/>
</dbReference>
<evidence type="ECO:0008006" key="2">
    <source>
        <dbReference type="Google" id="ProtNLM"/>
    </source>
</evidence>
<reference evidence="1" key="1">
    <citation type="journal article" date="2015" name="Nature">
        <title>Complex archaea that bridge the gap between prokaryotes and eukaryotes.</title>
        <authorList>
            <person name="Spang A."/>
            <person name="Saw J.H."/>
            <person name="Jorgensen S.L."/>
            <person name="Zaremba-Niedzwiedzka K."/>
            <person name="Martijn J."/>
            <person name="Lind A.E."/>
            <person name="van Eijk R."/>
            <person name="Schleper C."/>
            <person name="Guy L."/>
            <person name="Ettema T.J."/>
        </authorList>
    </citation>
    <scope>NUCLEOTIDE SEQUENCE</scope>
</reference>
<dbReference type="SUPFAM" id="SSF52949">
    <property type="entry name" value="Macro domain-like"/>
    <property type="match status" value="1"/>
</dbReference>
<name>A0A0F9RCU5_9ZZZZ</name>
<dbReference type="AlphaFoldDB" id="A0A0F9RCU5"/>
<gene>
    <name evidence="1" type="ORF">LCGC14_0593280</name>
</gene>